<dbReference type="RefSeq" id="WP_105333985.1">
    <property type="nucleotide sequence ID" value="NZ_PUHZ01000004.1"/>
</dbReference>
<sequence>MSDPSTYFLMVELKPTADSAFNPEEVSGIFTHCFAPTGDFYEAVKMCEAAVAEQKLELVNIEWCILFDTFDWTPEDQAVHSKLRQKSIRTGEVCFGDMITWGDEDEEE</sequence>
<evidence type="ECO:0000313" key="1">
    <source>
        <dbReference type="EMBL" id="PQO47725.1"/>
    </source>
</evidence>
<protein>
    <submittedName>
        <fullName evidence="1">Uncharacterized protein</fullName>
    </submittedName>
</protein>
<dbReference type="OrthoDB" id="277847at2"/>
<evidence type="ECO:0000313" key="2">
    <source>
        <dbReference type="Proteomes" id="UP000237819"/>
    </source>
</evidence>
<comment type="caution">
    <text evidence="1">The sequence shown here is derived from an EMBL/GenBank/DDBJ whole genome shotgun (WGS) entry which is preliminary data.</text>
</comment>
<organism evidence="1 2">
    <name type="scientific">Blastopirellula marina</name>
    <dbReference type="NCBI Taxonomy" id="124"/>
    <lineage>
        <taxon>Bacteria</taxon>
        <taxon>Pseudomonadati</taxon>
        <taxon>Planctomycetota</taxon>
        <taxon>Planctomycetia</taxon>
        <taxon>Pirellulales</taxon>
        <taxon>Pirellulaceae</taxon>
        <taxon>Blastopirellula</taxon>
    </lineage>
</organism>
<dbReference type="AlphaFoldDB" id="A0A2S8GTH3"/>
<dbReference type="EMBL" id="PUHZ01000004">
    <property type="protein sequence ID" value="PQO47725.1"/>
    <property type="molecule type" value="Genomic_DNA"/>
</dbReference>
<proteinExistence type="predicted"/>
<accession>A0A2S8GTH3</accession>
<name>A0A2S8GTH3_9BACT</name>
<gene>
    <name evidence="1" type="ORF">C5Y93_03460</name>
</gene>
<dbReference type="Proteomes" id="UP000237819">
    <property type="component" value="Unassembled WGS sequence"/>
</dbReference>
<reference evidence="1 2" key="1">
    <citation type="submission" date="2018-02" db="EMBL/GenBank/DDBJ databases">
        <title>Comparative genomes isolates from brazilian mangrove.</title>
        <authorList>
            <person name="Araujo J.E."/>
            <person name="Taketani R.G."/>
            <person name="Silva M.C.P."/>
            <person name="Loureco M.V."/>
            <person name="Andreote F.D."/>
        </authorList>
    </citation>
    <scope>NUCLEOTIDE SEQUENCE [LARGE SCALE GENOMIC DNA]</scope>
    <source>
        <strain evidence="1 2">Nap-Phe MGV</strain>
    </source>
</reference>